<evidence type="ECO:0000256" key="2">
    <source>
        <dbReference type="ARBA" id="ARBA00023015"/>
    </source>
</evidence>
<proteinExistence type="inferred from homology"/>
<dbReference type="NCBIfam" id="TIGR02985">
    <property type="entry name" value="Sig70_bacteroi1"/>
    <property type="match status" value="1"/>
</dbReference>
<dbReference type="SUPFAM" id="SSF88946">
    <property type="entry name" value="Sigma2 domain of RNA polymerase sigma factors"/>
    <property type="match status" value="1"/>
</dbReference>
<dbReference type="PANTHER" id="PTHR43133:SF46">
    <property type="entry name" value="RNA POLYMERASE SIGMA-70 FACTOR ECF SUBFAMILY"/>
    <property type="match status" value="1"/>
</dbReference>
<dbReference type="AlphaFoldDB" id="H8KT71"/>
<feature type="domain" description="RNA polymerase sigma factor 70 region 4 type 2" evidence="6">
    <location>
        <begin position="116"/>
        <end position="167"/>
    </location>
</feature>
<protein>
    <submittedName>
        <fullName evidence="7">RNA polymerase sigma-70 factor, Bacteroides expansion family 1</fullName>
    </submittedName>
</protein>
<evidence type="ECO:0000256" key="1">
    <source>
        <dbReference type="ARBA" id="ARBA00010641"/>
    </source>
</evidence>
<keyword evidence="4" id="KW-0804">Transcription</keyword>
<dbReference type="OrthoDB" id="1524077at2"/>
<gene>
    <name evidence="7" type="ordered locus">Solca_0098</name>
</gene>
<dbReference type="HOGENOM" id="CLU_047691_4_1_10"/>
<evidence type="ECO:0000313" key="8">
    <source>
        <dbReference type="Proteomes" id="UP000007590"/>
    </source>
</evidence>
<feature type="domain" description="RNA polymerase sigma-70 region 2" evidence="5">
    <location>
        <begin position="19"/>
        <end position="84"/>
    </location>
</feature>
<keyword evidence="2" id="KW-0805">Transcription regulation</keyword>
<organism evidence="7 8">
    <name type="scientific">Solitalea canadensis (strain ATCC 29591 / DSM 3403 / JCM 21819 / LMG 8368 / NBRC 15130 / NCIMB 12057 / USAM 9D)</name>
    <name type="common">Flexibacter canadensis</name>
    <dbReference type="NCBI Taxonomy" id="929556"/>
    <lineage>
        <taxon>Bacteria</taxon>
        <taxon>Pseudomonadati</taxon>
        <taxon>Bacteroidota</taxon>
        <taxon>Sphingobacteriia</taxon>
        <taxon>Sphingobacteriales</taxon>
        <taxon>Sphingobacteriaceae</taxon>
        <taxon>Solitalea</taxon>
    </lineage>
</organism>
<comment type="similarity">
    <text evidence="1">Belongs to the sigma-70 factor family. ECF subfamily.</text>
</comment>
<dbReference type="EMBL" id="CP003349">
    <property type="protein sequence ID" value="AFD05254.1"/>
    <property type="molecule type" value="Genomic_DNA"/>
</dbReference>
<dbReference type="eggNOG" id="COG1595">
    <property type="taxonomic scope" value="Bacteria"/>
</dbReference>
<evidence type="ECO:0000256" key="4">
    <source>
        <dbReference type="ARBA" id="ARBA00023163"/>
    </source>
</evidence>
<evidence type="ECO:0000256" key="3">
    <source>
        <dbReference type="ARBA" id="ARBA00023082"/>
    </source>
</evidence>
<dbReference type="Proteomes" id="UP000007590">
    <property type="component" value="Chromosome"/>
</dbReference>
<dbReference type="PANTHER" id="PTHR43133">
    <property type="entry name" value="RNA POLYMERASE ECF-TYPE SIGMA FACTO"/>
    <property type="match status" value="1"/>
</dbReference>
<keyword evidence="3" id="KW-0731">Sigma factor</keyword>
<name>H8KT71_SOLCM</name>
<dbReference type="InterPro" id="IPR013324">
    <property type="entry name" value="RNA_pol_sigma_r3/r4-like"/>
</dbReference>
<accession>H8KT71</accession>
<dbReference type="InterPro" id="IPR014284">
    <property type="entry name" value="RNA_pol_sigma-70_dom"/>
</dbReference>
<dbReference type="InterPro" id="IPR013325">
    <property type="entry name" value="RNA_pol_sigma_r2"/>
</dbReference>
<dbReference type="InterPro" id="IPR014327">
    <property type="entry name" value="RNA_pol_sigma70_bacteroid"/>
</dbReference>
<dbReference type="InterPro" id="IPR036388">
    <property type="entry name" value="WH-like_DNA-bd_sf"/>
</dbReference>
<dbReference type="Pfam" id="PF08281">
    <property type="entry name" value="Sigma70_r4_2"/>
    <property type="match status" value="1"/>
</dbReference>
<evidence type="ECO:0000313" key="7">
    <source>
        <dbReference type="EMBL" id="AFD05254.1"/>
    </source>
</evidence>
<evidence type="ECO:0000259" key="6">
    <source>
        <dbReference type="Pfam" id="PF08281"/>
    </source>
</evidence>
<dbReference type="InterPro" id="IPR013249">
    <property type="entry name" value="RNA_pol_sigma70_r4_t2"/>
</dbReference>
<dbReference type="Gene3D" id="1.10.1740.10">
    <property type="match status" value="1"/>
</dbReference>
<keyword evidence="8" id="KW-1185">Reference proteome</keyword>
<dbReference type="NCBIfam" id="TIGR02937">
    <property type="entry name" value="sigma70-ECF"/>
    <property type="match status" value="1"/>
</dbReference>
<dbReference type="Pfam" id="PF04542">
    <property type="entry name" value="Sigma70_r2"/>
    <property type="match status" value="1"/>
</dbReference>
<dbReference type="GO" id="GO:0003677">
    <property type="term" value="F:DNA binding"/>
    <property type="evidence" value="ECO:0007669"/>
    <property type="project" value="InterPro"/>
</dbReference>
<dbReference type="RefSeq" id="WP_014678482.1">
    <property type="nucleotide sequence ID" value="NC_017770.1"/>
</dbReference>
<dbReference type="InterPro" id="IPR039425">
    <property type="entry name" value="RNA_pol_sigma-70-like"/>
</dbReference>
<dbReference type="Gene3D" id="1.10.10.10">
    <property type="entry name" value="Winged helix-like DNA-binding domain superfamily/Winged helix DNA-binding domain"/>
    <property type="match status" value="1"/>
</dbReference>
<dbReference type="CDD" id="cd06171">
    <property type="entry name" value="Sigma70_r4"/>
    <property type="match status" value="1"/>
</dbReference>
<dbReference type="SUPFAM" id="SSF88659">
    <property type="entry name" value="Sigma3 and sigma4 domains of RNA polymerase sigma factors"/>
    <property type="match status" value="1"/>
</dbReference>
<dbReference type="GO" id="GO:0016987">
    <property type="term" value="F:sigma factor activity"/>
    <property type="evidence" value="ECO:0007669"/>
    <property type="project" value="UniProtKB-KW"/>
</dbReference>
<dbReference type="InterPro" id="IPR007627">
    <property type="entry name" value="RNA_pol_sigma70_r2"/>
</dbReference>
<evidence type="ECO:0000259" key="5">
    <source>
        <dbReference type="Pfam" id="PF04542"/>
    </source>
</evidence>
<dbReference type="KEGG" id="scn:Solca_0098"/>
<dbReference type="STRING" id="929556.Solca_0098"/>
<reference evidence="7" key="1">
    <citation type="submission" date="2012-02" db="EMBL/GenBank/DDBJ databases">
        <title>The complete genome of Solitalea canadensis DSM 3403.</title>
        <authorList>
            <consortium name="US DOE Joint Genome Institute (JGI-PGF)"/>
            <person name="Lucas S."/>
            <person name="Copeland A."/>
            <person name="Lapidus A."/>
            <person name="Glavina del Rio T."/>
            <person name="Dalin E."/>
            <person name="Tice H."/>
            <person name="Bruce D."/>
            <person name="Goodwin L."/>
            <person name="Pitluck S."/>
            <person name="Peters L."/>
            <person name="Ovchinnikova G."/>
            <person name="Lu M."/>
            <person name="Kyrpides N."/>
            <person name="Mavromatis K."/>
            <person name="Ivanova N."/>
            <person name="Brettin T."/>
            <person name="Detter J.C."/>
            <person name="Han C."/>
            <person name="Larimer F."/>
            <person name="Land M."/>
            <person name="Hauser L."/>
            <person name="Markowitz V."/>
            <person name="Cheng J.-F."/>
            <person name="Hugenholtz P."/>
            <person name="Woyke T."/>
            <person name="Wu D."/>
            <person name="Spring S."/>
            <person name="Schroeder M."/>
            <person name="Kopitz M."/>
            <person name="Brambilla E."/>
            <person name="Klenk H.-P."/>
            <person name="Eisen J.A."/>
        </authorList>
    </citation>
    <scope>NUCLEOTIDE SEQUENCE</scope>
    <source>
        <strain evidence="7">DSM 3403</strain>
    </source>
</reference>
<dbReference type="GO" id="GO:0006352">
    <property type="term" value="P:DNA-templated transcription initiation"/>
    <property type="evidence" value="ECO:0007669"/>
    <property type="project" value="InterPro"/>
</dbReference>
<sequence length="185" mass="22083">MFIADSDQDKSRTVFKELFDFYAPKIYSFGNSYLKSNHDAEELVQEVFIRMWNQRDVLDDTKNIKAYIFKTAVNLIYDQLRKRKLEKLHTELSLFQHSEEDHSTLDYLSLGDLQNQINGLIAKMPEQRRLIFTLSRVDGLSYDEIAQQLNISKRTVENQVYRAMSFLKEHIDSKYMLYLVFFYFC</sequence>